<sequence length="601" mass="73575">MIKKKEKDIFSLPIKDNIKTYIYCKNNNFNNLVGLYIEKKMFYINIILSKEYNEEKKNIGKKEKKLDTENRNKFKLYYIDNDEKICIDQKVEYNFISENKNVCDDKEENMNNIFVNYIPLLWNLNFLFFFKIYIHNVLSNVHICIDDRPNETFFEFYHIFKNKKKKIYQDNSDENMTDIYCDVSQQSGDSDYNYFYEKANEFNYLEDEEFIDENEEENKYLVSQDNNNIISYNNDIININDNYNNEYNKNYTEESYNYDICNIKKHSYKKKSLYSIHNNHNSNDFNHILYEKRHSNISIDEDKKKKKTKRFKKYLCQSCKNKINQNLLFNYNHVCLLQIFFSNLTKKELFFWASLKYYLEHFLGNIKSYPFYKGHNFFVETPYIEETHNMMDIPQNILHHNYLYFLIPQKKKKYILLLKKKKKIIKCLFENSINSLRISIKYIFTPNCENERNDNNNNNNYNNNNNNNNDDDNNHSYYHFSSIFKRLIKKYKKFINKFIFNNIMNTQHNLHCNYNNSYYKSIHNHLNPIVLKNKTKKNYDFSILIHNIHIEIYGYIFLRNYIFFLIIMIELYLFIFFNHIGYTYTNNTNIFLEQLLKNLFT</sequence>
<dbReference type="Proteomes" id="UP000076004">
    <property type="component" value="Chromosome 6"/>
</dbReference>
<gene>
    <name evidence="2" type="ORF">PGSY75_0614600</name>
</gene>
<dbReference type="KEGG" id="pgab:PGSY75_0614600"/>
<evidence type="ECO:0000313" key="2">
    <source>
        <dbReference type="EMBL" id="KYO01843.1"/>
    </source>
</evidence>
<keyword evidence="1" id="KW-1133">Transmembrane helix</keyword>
<dbReference type="GeneID" id="29775334"/>
<dbReference type="VEuPathDB" id="PlasmoDB:PGABG01_0613400"/>
<evidence type="ECO:0000313" key="3">
    <source>
        <dbReference type="Proteomes" id="UP000076004"/>
    </source>
</evidence>
<reference evidence="2 3" key="1">
    <citation type="journal article" date="2016" name="Nat. Commun.">
        <title>Genomes of cryptic chimpanzee Plasmodium species reveal key evolutionary events leading to human malaria.</title>
        <authorList>
            <person name="Sundararaman S.A."/>
            <person name="Plenderleith L.J."/>
            <person name="Liu W."/>
            <person name="Loy D.E."/>
            <person name="Learn G.H."/>
            <person name="Li Y."/>
            <person name="Shaw K.S."/>
            <person name="Ayouba A."/>
            <person name="Peeters M."/>
            <person name="Speede S."/>
            <person name="Shaw G.M."/>
            <person name="Bushman F.D."/>
            <person name="Brisson D."/>
            <person name="Rayner J.C."/>
            <person name="Sharp P.M."/>
            <person name="Hahn B.H."/>
        </authorList>
    </citation>
    <scope>NUCLEOTIDE SEQUENCE [LARGE SCALE GENOMIC DNA]</scope>
    <source>
        <strain evidence="2 3">SY75</strain>
    </source>
</reference>
<evidence type="ECO:0000256" key="1">
    <source>
        <dbReference type="SAM" id="Phobius"/>
    </source>
</evidence>
<proteinExistence type="predicted"/>
<dbReference type="RefSeq" id="XP_018642782.1">
    <property type="nucleotide sequence ID" value="XM_018784728.1"/>
</dbReference>
<accession>A0A151LRN1</accession>
<keyword evidence="1" id="KW-0472">Membrane</keyword>
<dbReference type="AlphaFoldDB" id="A0A151LRN1"/>
<keyword evidence="1" id="KW-0812">Transmembrane</keyword>
<feature type="transmembrane region" description="Helical" evidence="1">
    <location>
        <begin position="552"/>
        <end position="577"/>
    </location>
</feature>
<comment type="caution">
    <text evidence="2">The sequence shown here is derived from an EMBL/GenBank/DDBJ whole genome shotgun (WGS) entry which is preliminary data.</text>
</comment>
<dbReference type="EMBL" id="LVLB01000007">
    <property type="protein sequence ID" value="KYO01843.1"/>
    <property type="molecule type" value="Genomic_DNA"/>
</dbReference>
<organism evidence="2 3">
    <name type="scientific">Plasmodium gaboni</name>
    <dbReference type="NCBI Taxonomy" id="647221"/>
    <lineage>
        <taxon>Eukaryota</taxon>
        <taxon>Sar</taxon>
        <taxon>Alveolata</taxon>
        <taxon>Apicomplexa</taxon>
        <taxon>Aconoidasida</taxon>
        <taxon>Haemosporida</taxon>
        <taxon>Plasmodiidae</taxon>
        <taxon>Plasmodium</taxon>
        <taxon>Plasmodium (Laverania)</taxon>
    </lineage>
</organism>
<dbReference type="VEuPathDB" id="PlasmoDB:PGSY75_0614600"/>
<name>A0A151LRN1_9APIC</name>
<protein>
    <submittedName>
        <fullName evidence="2">Uncharacterized protein</fullName>
    </submittedName>
</protein>